<dbReference type="EMBL" id="JAUKVY010000027">
    <property type="protein sequence ID" value="MDO1536369.1"/>
    <property type="molecule type" value="Genomic_DNA"/>
</dbReference>
<protein>
    <recommendedName>
        <fullName evidence="3">HTH OST-type domain-containing protein</fullName>
    </recommendedName>
</protein>
<dbReference type="Proteomes" id="UP001169027">
    <property type="component" value="Unassembled WGS sequence"/>
</dbReference>
<organism evidence="1 2">
    <name type="scientific">Variovorax ginsengisoli</name>
    <dbReference type="NCBI Taxonomy" id="363844"/>
    <lineage>
        <taxon>Bacteria</taxon>
        <taxon>Pseudomonadati</taxon>
        <taxon>Pseudomonadota</taxon>
        <taxon>Betaproteobacteria</taxon>
        <taxon>Burkholderiales</taxon>
        <taxon>Comamonadaceae</taxon>
        <taxon>Variovorax</taxon>
    </lineage>
</organism>
<dbReference type="RefSeq" id="WP_301814392.1">
    <property type="nucleotide sequence ID" value="NZ_JAUJZH010000027.1"/>
</dbReference>
<evidence type="ECO:0000313" key="1">
    <source>
        <dbReference type="EMBL" id="MDO1536369.1"/>
    </source>
</evidence>
<evidence type="ECO:0000313" key="2">
    <source>
        <dbReference type="Proteomes" id="UP001169027"/>
    </source>
</evidence>
<gene>
    <name evidence="1" type="ORF">Q2T77_29200</name>
</gene>
<comment type="caution">
    <text evidence="1">The sequence shown here is derived from an EMBL/GenBank/DDBJ whole genome shotgun (WGS) entry which is preliminary data.</text>
</comment>
<keyword evidence="2" id="KW-1185">Reference proteome</keyword>
<evidence type="ECO:0008006" key="3">
    <source>
        <dbReference type="Google" id="ProtNLM"/>
    </source>
</evidence>
<proteinExistence type="predicted"/>
<name>A0ABT8SBS5_9BURK</name>
<sequence length="286" mass="32692">MSTSVVQAEQQVVVQQKLGRFLLQVQRYEMLLKALVIDSEVSGSVDTALSNLERRKQQFASKPMGYLFDELNKSYLQFEGSAAARVEPLSNVFDKPTFHTKFTLELAPEELVRTQARLEAFKNLRNRIVHHLLEDHDIATHEGCERAVALLDESYEAAKVAFDELRQWANIAIEARDHYVRLAQSPEFEDALIHGILPDGTIDWPACTAVRLLRRAERGTPPGEMTRLDIALKEIRATHPEHRPGRYFCKSWGVLLERSQEFEVRKVKGSAEQSGITWYRSRHVAP</sequence>
<accession>A0ABT8SBS5</accession>
<reference evidence="1" key="1">
    <citation type="submission" date="2023-06" db="EMBL/GenBank/DDBJ databases">
        <authorList>
            <person name="Jiang Y."/>
            <person name="Liu Q."/>
        </authorList>
    </citation>
    <scope>NUCLEOTIDE SEQUENCE</scope>
    <source>
        <strain evidence="1">CGMCC 1.12090</strain>
    </source>
</reference>